<proteinExistence type="predicted"/>
<dbReference type="InterPro" id="IPR027417">
    <property type="entry name" value="P-loop_NTPase"/>
</dbReference>
<dbReference type="GO" id="GO:0016301">
    <property type="term" value="F:kinase activity"/>
    <property type="evidence" value="ECO:0007669"/>
    <property type="project" value="UniProtKB-KW"/>
</dbReference>
<gene>
    <name evidence="1" type="ORF">CLV49_2829</name>
    <name evidence="2" type="ORF">ELQ93_05095</name>
</gene>
<reference evidence="1 3" key="1">
    <citation type="submission" date="2018-03" db="EMBL/GenBank/DDBJ databases">
        <title>Genomic Encyclopedia of Archaeal and Bacterial Type Strains, Phase II (KMG-II): from individual species to whole genera.</title>
        <authorList>
            <person name="Goeker M."/>
        </authorList>
    </citation>
    <scope>NUCLEOTIDE SEQUENCE [LARGE SCALE GENOMIC DNA]</scope>
    <source>
        <strain evidence="1 3">DSM 21548</strain>
    </source>
</reference>
<dbReference type="Proteomes" id="UP000268291">
    <property type="component" value="Unassembled WGS sequence"/>
</dbReference>
<dbReference type="SUPFAM" id="SSF52540">
    <property type="entry name" value="P-loop containing nucleoside triphosphate hydrolases"/>
    <property type="match status" value="1"/>
</dbReference>
<protein>
    <submittedName>
        <fullName evidence="2">Nucleoside kinase</fullName>
    </submittedName>
</protein>
<dbReference type="Proteomes" id="UP000241203">
    <property type="component" value="Unassembled WGS sequence"/>
</dbReference>
<keyword evidence="4" id="KW-1185">Reference proteome</keyword>
<dbReference type="OrthoDB" id="5019413at2"/>
<name>A0A2P8GZ06_9MICO</name>
<sequence length="171" mass="18616">MGRRNYLIEGVSGSGKTAVCHELRRRGVQAINGDRELAYQGDPSTGEERNDIVGLAVHDHHLWRTEEVAAIAADRSQPATFFCGGSRNVATFVHLFDEVFVLVVGAAELNRRLDARPPDEWGGRGRVDERALIQRLHATGAGLPTNATLIDAEAPLSEVVDVILRRASLAL</sequence>
<keyword evidence="2" id="KW-0808">Transferase</keyword>
<evidence type="ECO:0000313" key="3">
    <source>
        <dbReference type="Proteomes" id="UP000241203"/>
    </source>
</evidence>
<evidence type="ECO:0000313" key="2">
    <source>
        <dbReference type="EMBL" id="RUQ86373.1"/>
    </source>
</evidence>
<keyword evidence="2" id="KW-0418">Kinase</keyword>
<reference evidence="2 4" key="2">
    <citation type="submission" date="2018-12" db="EMBL/GenBank/DDBJ databases">
        <authorList>
            <person name="hu s."/>
            <person name="Xu Y."/>
            <person name="Xu B."/>
            <person name="Li F."/>
        </authorList>
    </citation>
    <scope>NUCLEOTIDE SEQUENCE [LARGE SCALE GENOMIC DNA]</scope>
    <source>
        <strain evidence="2 4">KSW2-17</strain>
    </source>
</reference>
<evidence type="ECO:0000313" key="1">
    <source>
        <dbReference type="EMBL" id="PSL39195.1"/>
    </source>
</evidence>
<organism evidence="1 3">
    <name type="scientific">Labedella gwakjiensis</name>
    <dbReference type="NCBI Taxonomy" id="390269"/>
    <lineage>
        <taxon>Bacteria</taxon>
        <taxon>Bacillati</taxon>
        <taxon>Actinomycetota</taxon>
        <taxon>Actinomycetes</taxon>
        <taxon>Micrococcales</taxon>
        <taxon>Microbacteriaceae</taxon>
        <taxon>Labedella</taxon>
    </lineage>
</organism>
<dbReference type="AlphaFoldDB" id="A0A2P8GZ06"/>
<accession>A0A2P8GZ06</accession>
<dbReference type="RefSeq" id="WP_106564097.1">
    <property type="nucleotide sequence ID" value="NZ_PYAU01000001.1"/>
</dbReference>
<dbReference type="EMBL" id="PYAU01000001">
    <property type="protein sequence ID" value="PSL39195.1"/>
    <property type="molecule type" value="Genomic_DNA"/>
</dbReference>
<comment type="caution">
    <text evidence="1">The sequence shown here is derived from an EMBL/GenBank/DDBJ whole genome shotgun (WGS) entry which is preliminary data.</text>
</comment>
<dbReference type="Gene3D" id="3.40.50.300">
    <property type="entry name" value="P-loop containing nucleotide triphosphate hydrolases"/>
    <property type="match status" value="1"/>
</dbReference>
<dbReference type="EMBL" id="RZGY01000001">
    <property type="protein sequence ID" value="RUQ86373.1"/>
    <property type="molecule type" value="Genomic_DNA"/>
</dbReference>
<evidence type="ECO:0000313" key="4">
    <source>
        <dbReference type="Proteomes" id="UP000268291"/>
    </source>
</evidence>